<keyword evidence="2" id="KW-1185">Reference proteome</keyword>
<dbReference type="Gene3D" id="2.60.40.10">
    <property type="entry name" value="Immunoglobulins"/>
    <property type="match status" value="2"/>
</dbReference>
<dbReference type="InterPro" id="IPR014756">
    <property type="entry name" value="Ig_E-set"/>
</dbReference>
<evidence type="ECO:0000313" key="2">
    <source>
        <dbReference type="Proteomes" id="UP000236311"/>
    </source>
</evidence>
<proteinExistence type="predicted"/>
<dbReference type="InterPro" id="IPR029058">
    <property type="entry name" value="AB_hydrolase_fold"/>
</dbReference>
<dbReference type="PANTHER" id="PTHR48098">
    <property type="entry name" value="ENTEROCHELIN ESTERASE-RELATED"/>
    <property type="match status" value="1"/>
</dbReference>
<dbReference type="EMBL" id="OFSM01000004">
    <property type="protein sequence ID" value="SOY28190.1"/>
    <property type="molecule type" value="Genomic_DNA"/>
</dbReference>
<sequence>MQTKQNQALTMHPLFFDAIYRTAYMEKKDGKVALKYKDDICGVRLEDNKDVTFTMRAPSAETVEVAGVGGSMGRDRIRLERDEEGNFSKTVSGIAPGFHYHFWYVDGVQVTNPVAPVAYGCFGATNFFEVPREGEDFWFLKDVPHGDVQVRTYVSSVNEHVKKCYVYTPPSYGSAPEKKYPVLYVQHGVGEDETGWIWNGKLNFILDNLIAEGKCKEMIVVMCSGYAFLKDEDPVFYPGDFGREITENVIPFIESNYRTAKGRSNRAMAGLSLGSAQATQFVARFQHLFAHLGVFSGMRDGETEQILSQHEKYPMETVFMTGGIGEQGLAERQKVYTDRFQALGVAGGQRSYPGYHEWHVWRASLKDFAELIFQGEDRGDQGEADFTYEECTLTKEQLDRQTFAEHILMFDPIYKGLIRAVDEKGRPAGKYKDEHCGAEVTDVAGGKARFWIRAQGAKTVEVDIWGMGCFAMEKAEEDWWSCEVTGIEKGFHYYGIKVNGVDVLDSNAPVGYGGFRAINYLEMPEEDFEEYRIRQTPHGTVHLNYYPSKETGRTKLCYVYTPASYEKEPERRYPVLYLQHGGGENEAGWVWQGKLANLADNLIAAGEMEEMIVVMNTGYAFPENGAYHPSMSAFTEELVSSGIPYIDNTYRTIADKAHRAMAGLSMGGMQTQKCVYAHPELFEWAGIFSGGLIIQNEEVDYSHILLDPEEFAKRFKLLFVACGTEESSFESTKKNEETVLAAGVPIVPFEGYGYHDWTFWRHCANDFLRRLFKA</sequence>
<reference evidence="1 2" key="1">
    <citation type="submission" date="2018-01" db="EMBL/GenBank/DDBJ databases">
        <authorList>
            <person name="Gaut B.S."/>
            <person name="Morton B.R."/>
            <person name="Clegg M.T."/>
            <person name="Duvall M.R."/>
        </authorList>
    </citation>
    <scope>NUCLEOTIDE SEQUENCE [LARGE SCALE GENOMIC DNA]</scope>
    <source>
        <strain evidence="1">GP69</strain>
    </source>
</reference>
<dbReference type="Pfam" id="PF00756">
    <property type="entry name" value="Esterase"/>
    <property type="match status" value="2"/>
</dbReference>
<dbReference type="Proteomes" id="UP000236311">
    <property type="component" value="Unassembled WGS sequence"/>
</dbReference>
<dbReference type="InterPro" id="IPR000801">
    <property type="entry name" value="Esterase-like"/>
</dbReference>
<dbReference type="InterPro" id="IPR050583">
    <property type="entry name" value="Mycobacterial_A85_antigen"/>
</dbReference>
<dbReference type="PANTHER" id="PTHR48098:SF1">
    <property type="entry name" value="DIACYLGLYCEROL ACYLTRANSFERASE_MYCOLYLTRANSFERASE AG85A"/>
    <property type="match status" value="1"/>
</dbReference>
<dbReference type="InterPro" id="IPR013783">
    <property type="entry name" value="Ig-like_fold"/>
</dbReference>
<dbReference type="SUPFAM" id="SSF81296">
    <property type="entry name" value="E set domains"/>
    <property type="match status" value="1"/>
</dbReference>
<dbReference type="OrthoDB" id="9777383at2"/>
<evidence type="ECO:0000313" key="1">
    <source>
        <dbReference type="EMBL" id="SOY28190.1"/>
    </source>
</evidence>
<gene>
    <name evidence="1" type="primary">axe1-6A_1</name>
    <name evidence="1" type="ORF">AMURIS_00897</name>
</gene>
<name>A0A2K4ZCK1_9FIRM</name>
<dbReference type="GO" id="GO:0016747">
    <property type="term" value="F:acyltransferase activity, transferring groups other than amino-acyl groups"/>
    <property type="evidence" value="ECO:0007669"/>
    <property type="project" value="TreeGrafter"/>
</dbReference>
<protein>
    <submittedName>
        <fullName evidence="1">Carbohydrate acetyl esterase/feruloyl esterase</fullName>
    </submittedName>
</protein>
<organism evidence="1 2">
    <name type="scientific">Acetatifactor muris</name>
    <dbReference type="NCBI Taxonomy" id="879566"/>
    <lineage>
        <taxon>Bacteria</taxon>
        <taxon>Bacillati</taxon>
        <taxon>Bacillota</taxon>
        <taxon>Clostridia</taxon>
        <taxon>Lachnospirales</taxon>
        <taxon>Lachnospiraceae</taxon>
        <taxon>Acetatifactor</taxon>
    </lineage>
</organism>
<accession>A0A2K4ZCK1</accession>
<dbReference type="SUPFAM" id="SSF53474">
    <property type="entry name" value="alpha/beta-Hydrolases"/>
    <property type="match status" value="2"/>
</dbReference>
<dbReference type="AlphaFoldDB" id="A0A2K4ZCK1"/>
<dbReference type="RefSeq" id="WP_103238305.1">
    <property type="nucleotide sequence ID" value="NZ_JANJZD010000004.1"/>
</dbReference>
<dbReference type="Gene3D" id="3.40.50.1820">
    <property type="entry name" value="alpha/beta hydrolase"/>
    <property type="match status" value="2"/>
</dbReference>